<dbReference type="Pfam" id="PF00496">
    <property type="entry name" value="SBP_bac_5"/>
    <property type="match status" value="1"/>
</dbReference>
<dbReference type="PANTHER" id="PTHR30290">
    <property type="entry name" value="PERIPLASMIC BINDING COMPONENT OF ABC TRANSPORTER"/>
    <property type="match status" value="1"/>
</dbReference>
<evidence type="ECO:0000313" key="3">
    <source>
        <dbReference type="EMBL" id="TDC54594.1"/>
    </source>
</evidence>
<feature type="domain" description="Solute-binding protein family 5" evidence="2">
    <location>
        <begin position="99"/>
        <end position="433"/>
    </location>
</feature>
<dbReference type="PIRSF" id="PIRSF002741">
    <property type="entry name" value="MppA"/>
    <property type="match status" value="1"/>
</dbReference>
<dbReference type="SUPFAM" id="SSF53850">
    <property type="entry name" value="Periplasmic binding protein-like II"/>
    <property type="match status" value="1"/>
</dbReference>
<dbReference type="InterPro" id="IPR000914">
    <property type="entry name" value="SBP_5_dom"/>
</dbReference>
<proteinExistence type="predicted"/>
<dbReference type="Gene3D" id="3.10.105.10">
    <property type="entry name" value="Dipeptide-binding Protein, Domain 3"/>
    <property type="match status" value="1"/>
</dbReference>
<dbReference type="GO" id="GO:0042597">
    <property type="term" value="C:periplasmic space"/>
    <property type="evidence" value="ECO:0007669"/>
    <property type="project" value="UniProtKB-ARBA"/>
</dbReference>
<evidence type="ECO:0000259" key="2">
    <source>
        <dbReference type="Pfam" id="PF00496"/>
    </source>
</evidence>
<accession>A0A4R4RXU1</accession>
<gene>
    <name evidence="3" type="ORF">E1212_02265</name>
</gene>
<dbReference type="PROSITE" id="PS51257">
    <property type="entry name" value="PROKAR_LIPOPROTEIN"/>
    <property type="match status" value="1"/>
</dbReference>
<dbReference type="AlphaFoldDB" id="A0A4R4RXU1"/>
<dbReference type="InterPro" id="IPR039424">
    <property type="entry name" value="SBP_5"/>
</dbReference>
<evidence type="ECO:0000313" key="4">
    <source>
        <dbReference type="Proteomes" id="UP000295621"/>
    </source>
</evidence>
<dbReference type="GO" id="GO:0043190">
    <property type="term" value="C:ATP-binding cassette (ABC) transporter complex"/>
    <property type="evidence" value="ECO:0007669"/>
    <property type="project" value="InterPro"/>
</dbReference>
<keyword evidence="4" id="KW-1185">Reference proteome</keyword>
<keyword evidence="1" id="KW-0732">Signal</keyword>
<dbReference type="Proteomes" id="UP000295621">
    <property type="component" value="Unassembled WGS sequence"/>
</dbReference>
<dbReference type="GO" id="GO:1904680">
    <property type="term" value="F:peptide transmembrane transporter activity"/>
    <property type="evidence" value="ECO:0007669"/>
    <property type="project" value="TreeGrafter"/>
</dbReference>
<organism evidence="3 4">
    <name type="scientific">Jiangella ureilytica</name>
    <dbReference type="NCBI Taxonomy" id="2530374"/>
    <lineage>
        <taxon>Bacteria</taxon>
        <taxon>Bacillati</taxon>
        <taxon>Actinomycetota</taxon>
        <taxon>Actinomycetes</taxon>
        <taxon>Jiangellales</taxon>
        <taxon>Jiangellaceae</taxon>
        <taxon>Jiangella</taxon>
    </lineage>
</organism>
<dbReference type="OrthoDB" id="9046151at2"/>
<dbReference type="InterPro" id="IPR030678">
    <property type="entry name" value="Peptide/Ni-bd"/>
</dbReference>
<dbReference type="GO" id="GO:0015833">
    <property type="term" value="P:peptide transport"/>
    <property type="evidence" value="ECO:0007669"/>
    <property type="project" value="TreeGrafter"/>
</dbReference>
<dbReference type="EMBL" id="SMKL01000003">
    <property type="protein sequence ID" value="TDC54594.1"/>
    <property type="molecule type" value="Genomic_DNA"/>
</dbReference>
<reference evidence="3 4" key="1">
    <citation type="submission" date="2019-02" db="EMBL/GenBank/DDBJ databases">
        <title>Draft genome sequences of novel Actinobacteria.</title>
        <authorList>
            <person name="Sahin N."/>
            <person name="Ay H."/>
            <person name="Saygin H."/>
        </authorList>
    </citation>
    <scope>NUCLEOTIDE SEQUENCE [LARGE SCALE GENOMIC DNA]</scope>
    <source>
        <strain evidence="3 4">KC603</strain>
    </source>
</reference>
<feature type="signal peptide" evidence="1">
    <location>
        <begin position="1"/>
        <end position="21"/>
    </location>
</feature>
<name>A0A4R4RXU1_9ACTN</name>
<dbReference type="CDD" id="cd00995">
    <property type="entry name" value="PBP2_NikA_DppA_OppA_like"/>
    <property type="match status" value="1"/>
</dbReference>
<evidence type="ECO:0000256" key="1">
    <source>
        <dbReference type="SAM" id="SignalP"/>
    </source>
</evidence>
<protein>
    <submittedName>
        <fullName evidence="3">ABC transporter substrate-binding protein</fullName>
    </submittedName>
</protein>
<dbReference type="Gene3D" id="3.40.190.10">
    <property type="entry name" value="Periplasmic binding protein-like II"/>
    <property type="match status" value="1"/>
</dbReference>
<sequence length="547" mass="56715">MRITALPKEMVMRIGPKVAFAAALTLLLAACGGSDGDSAGGPGASGGDAEPVVDGTFTYAVAADPGNLHPHLTVLAATRAVDAYLYDKLVYFTVEGEALPWLAESWEATPDTVTYTLRDGITCSDGTPLTASVVAANFQFVVDEANVSPLRGVMVPAELTATADDAARTVTITVPTPDPFLLQSTGDVFIACQAGLDDPSLLEEAGIGTGMFELTEVVRDDHYTFQRRDDYAWGPDGRAAADPGTPATVNIRVVANESTAANLLLSGELNAASVVGPDRQRLEESYEQVTLRAIVGELFFNQAAGNPGADDAVRAALAQALDFEELMSVITGGYGARSEALAIIDPVACRYDAVDGNLPEQDTEAAATALDEAGWTAGSDGVRAKDGAPLQLELIYNSTRGDTTAAAAELIASTWTDLGVAATTRGLPPTEYNEVVFGTGAWGAALLPVNLRLPSQIVPFLSGPAPADGGVNLASIDNPAYTAAVAEAMTLPGQEGCATWQEAEEALFAEYDVLPFADETIPTFLDGATVEPGGDGPIPATIRLTAS</sequence>
<comment type="caution">
    <text evidence="3">The sequence shown here is derived from an EMBL/GenBank/DDBJ whole genome shotgun (WGS) entry which is preliminary data.</text>
</comment>
<feature type="chain" id="PRO_5020286245" evidence="1">
    <location>
        <begin position="22"/>
        <end position="547"/>
    </location>
</feature>